<keyword evidence="1" id="KW-0808">Transferase</keyword>
<evidence type="ECO:0000313" key="12">
    <source>
        <dbReference type="EMBL" id="CCA77874.1"/>
    </source>
</evidence>
<feature type="compositionally biased region" description="Low complexity" evidence="9">
    <location>
        <begin position="63"/>
        <end position="78"/>
    </location>
</feature>
<evidence type="ECO:0000256" key="2">
    <source>
        <dbReference type="ARBA" id="ARBA00022723"/>
    </source>
</evidence>
<evidence type="ECO:0000256" key="3">
    <source>
        <dbReference type="ARBA" id="ARBA00022737"/>
    </source>
</evidence>
<dbReference type="PANTHER" id="PTHR11685">
    <property type="entry name" value="RBR FAMILY RING FINGER AND IBR DOMAIN-CONTAINING"/>
    <property type="match status" value="1"/>
</dbReference>
<evidence type="ECO:0000313" key="13">
    <source>
        <dbReference type="Proteomes" id="UP000007148"/>
    </source>
</evidence>
<feature type="region of interest" description="Disordered" evidence="9">
    <location>
        <begin position="375"/>
        <end position="520"/>
    </location>
</feature>
<dbReference type="InterPro" id="IPR013083">
    <property type="entry name" value="Znf_RING/FYVE/PHD"/>
</dbReference>
<evidence type="ECO:0000259" key="11">
    <source>
        <dbReference type="PROSITE" id="PS51873"/>
    </source>
</evidence>
<dbReference type="EMBL" id="CAFZ01001876">
    <property type="protein sequence ID" value="CCA77874.1"/>
    <property type="molecule type" value="Genomic_DNA"/>
</dbReference>
<evidence type="ECO:0000256" key="4">
    <source>
        <dbReference type="ARBA" id="ARBA00022771"/>
    </source>
</evidence>
<sequence length="766" mass="85185">MSSLPPKGSKYAFGSDSLDRFGDVDDGLKYYGSSRKPSDDSHSQTGPDVGQHRSQASATSTHSMIYSDSSPSGSSSEFETADEDEDEENGQRTLASMPFRMRDGRTGTGSTYVGAKSARVLLCVNAAVHIMHYFDTTKEAPGKRLPRIPYKGILPLILALYGDWDIDIEVGIDDILELPMFASSIRTTRVQDVEGSVVDIMRLFRDLGTRALIIASGDRAICVLPSITKQRTVDEAGLTVFTLDDEEGHRSKHAAFLAYASRSQTAQAALRLLNKGKKSTPRLQYCILSQTDDLDPQRMVYTSNIQLLEATMHIRDLESDYKSYQREISIAERNTGSENTKMGHAIEATNKLNLEMQKLQSELDNVQKMTNTILHEQLRGTPNPRPSRENEAREEEQRNPSGDKKGKKSGLFGFVWNIGSSRSGGSTPSSFPQEQRDRPSGSSRVQIPSPRGESSTQHRPTGASGRTPTGRPSGSRPDPGLQDAISIQSRYGHQAGRPVEDDPFTNDKGKGRADETRYWDYAPPTVDPGLQEALRLQAQIDQEEALSLELIMAMQEIDRAEAEALAELQRREIPNQPFDCPLCAETCPVSDLTIVEECKHQTCRDCLLKHVKAQISEARWPIWCPQCPPGQQKRGVVSRWLAEIVGADDKVFEHWNRMEIGDLGINVECPRCKISTPVDAEDFGAAETLDCPVGCGAHWCKDCNQQIERGANHSCDGELEFKELMARNPTLFRRCPNGHLIEKNQGCDHMYCTRCRSHFSWSSARQ</sequence>
<name>G4U2U1_SERID</name>
<evidence type="ECO:0000256" key="5">
    <source>
        <dbReference type="ARBA" id="ARBA00022786"/>
    </source>
</evidence>
<reference evidence="12 13" key="1">
    <citation type="journal article" date="2011" name="PLoS Pathog.">
        <title>Endophytic Life Strategies Decoded by Genome and Transcriptome Analyses of the Mutualistic Root Symbiont Piriformospora indica.</title>
        <authorList>
            <person name="Zuccaro A."/>
            <person name="Lahrmann U."/>
            <person name="Guldener U."/>
            <person name="Langen G."/>
            <person name="Pfiffi S."/>
            <person name="Biedenkopf D."/>
            <person name="Wong P."/>
            <person name="Samans B."/>
            <person name="Grimm C."/>
            <person name="Basiewicz M."/>
            <person name="Murat C."/>
            <person name="Martin F."/>
            <person name="Kogel K.H."/>
        </authorList>
    </citation>
    <scope>NUCLEOTIDE SEQUENCE [LARGE SCALE GENOMIC DNA]</scope>
    <source>
        <strain evidence="12 13">DSM 11827</strain>
    </source>
</reference>
<feature type="compositionally biased region" description="Basic and acidic residues" evidence="9">
    <location>
        <begin position="386"/>
        <end position="404"/>
    </location>
</feature>
<dbReference type="GO" id="GO:0004842">
    <property type="term" value="F:ubiquitin-protein transferase activity"/>
    <property type="evidence" value="ECO:0007669"/>
    <property type="project" value="InterPro"/>
</dbReference>
<accession>G4U2U1</accession>
<evidence type="ECO:0000256" key="7">
    <source>
        <dbReference type="PROSITE-ProRule" id="PRU00175"/>
    </source>
</evidence>
<dbReference type="Proteomes" id="UP000007148">
    <property type="component" value="Unassembled WGS sequence"/>
</dbReference>
<feature type="coiled-coil region" evidence="8">
    <location>
        <begin position="307"/>
        <end position="369"/>
    </location>
</feature>
<evidence type="ECO:0000256" key="1">
    <source>
        <dbReference type="ARBA" id="ARBA00022679"/>
    </source>
</evidence>
<keyword evidence="6" id="KW-0862">Zinc</keyword>
<keyword evidence="8" id="KW-0175">Coiled coil</keyword>
<evidence type="ECO:0000256" key="6">
    <source>
        <dbReference type="ARBA" id="ARBA00022833"/>
    </source>
</evidence>
<dbReference type="Gene3D" id="1.20.120.1750">
    <property type="match status" value="1"/>
</dbReference>
<feature type="compositionally biased region" description="Polar residues" evidence="9">
    <location>
        <begin position="440"/>
        <end position="472"/>
    </location>
</feature>
<dbReference type="InterPro" id="IPR044066">
    <property type="entry name" value="TRIAD_supradom"/>
</dbReference>
<dbReference type="HOGENOM" id="CLU_364506_0_0_1"/>
<evidence type="ECO:0008006" key="14">
    <source>
        <dbReference type="Google" id="ProtNLM"/>
    </source>
</evidence>
<keyword evidence="4 7" id="KW-0863">Zinc-finger</keyword>
<feature type="compositionally biased region" description="Polar residues" evidence="9">
    <location>
        <begin position="52"/>
        <end position="62"/>
    </location>
</feature>
<keyword evidence="3" id="KW-0677">Repeat</keyword>
<keyword evidence="2" id="KW-0479">Metal-binding</keyword>
<dbReference type="InterPro" id="IPR001841">
    <property type="entry name" value="Znf_RING"/>
</dbReference>
<organism evidence="12 13">
    <name type="scientific">Serendipita indica (strain DSM 11827)</name>
    <name type="common">Root endophyte fungus</name>
    <name type="synonym">Piriformospora indica</name>
    <dbReference type="NCBI Taxonomy" id="1109443"/>
    <lineage>
        <taxon>Eukaryota</taxon>
        <taxon>Fungi</taxon>
        <taxon>Dikarya</taxon>
        <taxon>Basidiomycota</taxon>
        <taxon>Agaricomycotina</taxon>
        <taxon>Agaricomycetes</taxon>
        <taxon>Sebacinales</taxon>
        <taxon>Serendipitaceae</taxon>
        <taxon>Serendipita</taxon>
    </lineage>
</organism>
<feature type="domain" description="RING-type" evidence="10">
    <location>
        <begin position="580"/>
        <end position="627"/>
    </location>
</feature>
<evidence type="ECO:0000259" key="10">
    <source>
        <dbReference type="PROSITE" id="PS50089"/>
    </source>
</evidence>
<dbReference type="InParanoid" id="G4U2U1"/>
<keyword evidence="13" id="KW-1185">Reference proteome</keyword>
<dbReference type="OMA" id="PRCKIST"/>
<proteinExistence type="predicted"/>
<evidence type="ECO:0000256" key="9">
    <source>
        <dbReference type="SAM" id="MobiDB-lite"/>
    </source>
</evidence>
<comment type="caution">
    <text evidence="12">The sequence shown here is derived from an EMBL/GenBank/DDBJ whole genome shotgun (WGS) entry which is preliminary data.</text>
</comment>
<feature type="domain" description="RING-type" evidence="11">
    <location>
        <begin position="576"/>
        <end position="766"/>
    </location>
</feature>
<dbReference type="GO" id="GO:0008270">
    <property type="term" value="F:zinc ion binding"/>
    <property type="evidence" value="ECO:0007669"/>
    <property type="project" value="UniProtKB-KW"/>
</dbReference>
<gene>
    <name evidence="12" type="ORF">PIIN_00520</name>
</gene>
<dbReference type="Gene3D" id="3.30.40.10">
    <property type="entry name" value="Zinc/RING finger domain, C3HC4 (zinc finger)"/>
    <property type="match status" value="1"/>
</dbReference>
<dbReference type="eggNOG" id="KOG1815">
    <property type="taxonomic scope" value="Eukaryota"/>
</dbReference>
<dbReference type="PROSITE" id="PS50089">
    <property type="entry name" value="ZF_RING_2"/>
    <property type="match status" value="1"/>
</dbReference>
<dbReference type="SUPFAM" id="SSF57850">
    <property type="entry name" value="RING/U-box"/>
    <property type="match status" value="1"/>
</dbReference>
<dbReference type="CDD" id="cd20336">
    <property type="entry name" value="Rcat_RBR"/>
    <property type="match status" value="1"/>
</dbReference>
<dbReference type="AlphaFoldDB" id="G4U2U1"/>
<protein>
    <recommendedName>
        <fullName evidence="14">RING-type domain-containing protein</fullName>
    </recommendedName>
</protein>
<dbReference type="GO" id="GO:0016567">
    <property type="term" value="P:protein ubiquitination"/>
    <property type="evidence" value="ECO:0007669"/>
    <property type="project" value="InterPro"/>
</dbReference>
<feature type="compositionally biased region" description="Low complexity" evidence="9">
    <location>
        <begin position="419"/>
        <end position="430"/>
    </location>
</feature>
<feature type="compositionally biased region" description="Basic and acidic residues" evidence="9">
    <location>
        <begin position="17"/>
        <end position="28"/>
    </location>
</feature>
<feature type="region of interest" description="Disordered" evidence="9">
    <location>
        <begin position="1"/>
        <end position="101"/>
    </location>
</feature>
<dbReference type="InterPro" id="IPR031127">
    <property type="entry name" value="E3_UB_ligase_RBR"/>
</dbReference>
<dbReference type="STRING" id="1109443.G4U2U1"/>
<dbReference type="PROSITE" id="PS51873">
    <property type="entry name" value="TRIAD"/>
    <property type="match status" value="1"/>
</dbReference>
<evidence type="ECO:0000256" key="8">
    <source>
        <dbReference type="SAM" id="Coils"/>
    </source>
</evidence>
<feature type="compositionally biased region" description="Acidic residues" evidence="9">
    <location>
        <begin position="79"/>
        <end position="88"/>
    </location>
</feature>
<dbReference type="OrthoDB" id="1431934at2759"/>
<feature type="compositionally biased region" description="Basic and acidic residues" evidence="9">
    <location>
        <begin position="505"/>
        <end position="518"/>
    </location>
</feature>
<dbReference type="SMART" id="SM00184">
    <property type="entry name" value="RING"/>
    <property type="match status" value="1"/>
</dbReference>
<keyword evidence="5" id="KW-0833">Ubl conjugation pathway</keyword>